<dbReference type="InterPro" id="IPR012337">
    <property type="entry name" value="RNaseH-like_sf"/>
</dbReference>
<keyword evidence="3" id="KW-1185">Reference proteome</keyword>
<reference evidence="2 3" key="1">
    <citation type="submission" date="2018-08" db="EMBL/GenBank/DDBJ databases">
        <title>Chitinophaga sp. K20C18050901, a novel bacterium isolated from forest soil.</title>
        <authorList>
            <person name="Wang C."/>
        </authorList>
    </citation>
    <scope>NUCLEOTIDE SEQUENCE [LARGE SCALE GENOMIC DNA]</scope>
    <source>
        <strain evidence="2 3">K20C18050901</strain>
    </source>
</reference>
<comment type="caution">
    <text evidence="2">The sequence shown here is derived from an EMBL/GenBank/DDBJ whole genome shotgun (WGS) entry which is preliminary data.</text>
</comment>
<dbReference type="Pfam" id="PF00665">
    <property type="entry name" value="rve"/>
    <property type="match status" value="1"/>
</dbReference>
<dbReference type="Proteomes" id="UP000261174">
    <property type="component" value="Unassembled WGS sequence"/>
</dbReference>
<dbReference type="RefSeq" id="WP_116851611.1">
    <property type="nucleotide sequence ID" value="NZ_QTJV01000001.1"/>
</dbReference>
<name>A0A3E1P801_9BACT</name>
<dbReference type="PANTHER" id="PTHR46889:SF5">
    <property type="entry name" value="INTEGRASE PROTEIN"/>
    <property type="match status" value="1"/>
</dbReference>
<protein>
    <submittedName>
        <fullName evidence="2">IS3 family transposase</fullName>
    </submittedName>
</protein>
<dbReference type="NCBIfam" id="NF033516">
    <property type="entry name" value="transpos_IS3"/>
    <property type="match status" value="1"/>
</dbReference>
<proteinExistence type="predicted"/>
<dbReference type="EMBL" id="QTJV01000001">
    <property type="protein sequence ID" value="RFM36284.1"/>
    <property type="molecule type" value="Genomic_DNA"/>
</dbReference>
<evidence type="ECO:0000313" key="2">
    <source>
        <dbReference type="EMBL" id="RFM36284.1"/>
    </source>
</evidence>
<dbReference type="InterPro" id="IPR001584">
    <property type="entry name" value="Integrase_cat-core"/>
</dbReference>
<dbReference type="Gene3D" id="3.30.420.10">
    <property type="entry name" value="Ribonuclease H-like superfamily/Ribonuclease H"/>
    <property type="match status" value="1"/>
</dbReference>
<dbReference type="OrthoDB" id="9815231at2"/>
<dbReference type="InterPro" id="IPR050900">
    <property type="entry name" value="Transposase_IS3/IS150/IS904"/>
</dbReference>
<evidence type="ECO:0000259" key="1">
    <source>
        <dbReference type="PROSITE" id="PS50994"/>
    </source>
</evidence>
<dbReference type="GO" id="GO:0015074">
    <property type="term" value="P:DNA integration"/>
    <property type="evidence" value="ECO:0007669"/>
    <property type="project" value="InterPro"/>
</dbReference>
<dbReference type="PROSITE" id="PS50994">
    <property type="entry name" value="INTEGRASE"/>
    <property type="match status" value="1"/>
</dbReference>
<dbReference type="InterPro" id="IPR048020">
    <property type="entry name" value="Transpos_IS3"/>
</dbReference>
<gene>
    <name evidence="2" type="ORF">DXN04_01910</name>
</gene>
<accession>A0A3E1P801</accession>
<evidence type="ECO:0000313" key="3">
    <source>
        <dbReference type="Proteomes" id="UP000261174"/>
    </source>
</evidence>
<dbReference type="AlphaFoldDB" id="A0A3E1P801"/>
<dbReference type="GO" id="GO:0003676">
    <property type="term" value="F:nucleic acid binding"/>
    <property type="evidence" value="ECO:0007669"/>
    <property type="project" value="InterPro"/>
</dbReference>
<dbReference type="PANTHER" id="PTHR46889">
    <property type="entry name" value="TRANSPOSASE INSF FOR INSERTION SEQUENCE IS3B-RELATED"/>
    <property type="match status" value="1"/>
</dbReference>
<feature type="domain" description="Integrase catalytic" evidence="1">
    <location>
        <begin position="107"/>
        <end position="281"/>
    </location>
</feature>
<organism evidence="2 3">
    <name type="scientific">Chitinophaga silvisoli</name>
    <dbReference type="NCBI Taxonomy" id="2291814"/>
    <lineage>
        <taxon>Bacteria</taxon>
        <taxon>Pseudomonadati</taxon>
        <taxon>Bacteroidota</taxon>
        <taxon>Chitinophagia</taxon>
        <taxon>Chitinophagales</taxon>
        <taxon>Chitinophagaceae</taxon>
        <taxon>Chitinophaga</taxon>
    </lineage>
</organism>
<sequence length="299" mass="34469">MKTNHPVVGLERICRLFGKTRQAFYEHGWHNGNQQLEEAFIVDLIKQHRELWEGGAVKLHKLLQPILLQHHIGIGRPRFLKLLYTHQLMLPKRKSRYTRTTDSNHPYRKWPNLTAGLHLSSAGQLWVSDITYLRTEQGFNYLSVVTDAYSKKIVGYHLSQRLKVQGSIIALNKAIKSLGSAAQNLIHHSDRGIQYACNDYVELLQHHQISISMTESGSPYDNAVAERVNGILKHEFRLKRIFKTYGEALNAVSKAIDYYNRVRPHMSCNYLTPNEAHTKKGALSSKWKKRNKVMSNLHL</sequence>
<dbReference type="SUPFAM" id="SSF53098">
    <property type="entry name" value="Ribonuclease H-like"/>
    <property type="match status" value="1"/>
</dbReference>
<dbReference type="InterPro" id="IPR036397">
    <property type="entry name" value="RNaseH_sf"/>
</dbReference>